<evidence type="ECO:0000256" key="7">
    <source>
        <dbReference type="ARBA" id="ARBA00022691"/>
    </source>
</evidence>
<accession>A0A1J9Q5U9</accession>
<name>A0A1J9Q5U9_9EURO</name>
<evidence type="ECO:0000256" key="1">
    <source>
        <dbReference type="ARBA" id="ARBA00004123"/>
    </source>
</evidence>
<feature type="region of interest" description="Disordered" evidence="10">
    <location>
        <begin position="8"/>
        <end position="28"/>
    </location>
</feature>
<evidence type="ECO:0000256" key="3">
    <source>
        <dbReference type="ARBA" id="ARBA00012533"/>
    </source>
</evidence>
<keyword evidence="4" id="KW-0963">Cytoplasm</keyword>
<organism evidence="11 12">
    <name type="scientific">Blastomyces percursus</name>
    <dbReference type="NCBI Taxonomy" id="1658174"/>
    <lineage>
        <taxon>Eukaryota</taxon>
        <taxon>Fungi</taxon>
        <taxon>Dikarya</taxon>
        <taxon>Ascomycota</taxon>
        <taxon>Pezizomycotina</taxon>
        <taxon>Eurotiomycetes</taxon>
        <taxon>Eurotiomycetidae</taxon>
        <taxon>Onygenales</taxon>
        <taxon>Ajellomycetaceae</taxon>
        <taxon>Blastomyces</taxon>
    </lineage>
</organism>
<dbReference type="Proteomes" id="UP000242791">
    <property type="component" value="Unassembled WGS sequence"/>
</dbReference>
<evidence type="ECO:0000256" key="9">
    <source>
        <dbReference type="ARBA" id="ARBA00038126"/>
    </source>
</evidence>
<feature type="compositionally biased region" description="Low complexity" evidence="10">
    <location>
        <begin position="241"/>
        <end position="250"/>
    </location>
</feature>
<evidence type="ECO:0000313" key="11">
    <source>
        <dbReference type="EMBL" id="OJD23856.1"/>
    </source>
</evidence>
<feature type="compositionally biased region" description="Acidic residues" evidence="10">
    <location>
        <begin position="11"/>
        <end position="24"/>
    </location>
</feature>
<keyword evidence="7" id="KW-0949">S-adenosyl-L-methionine</keyword>
<proteinExistence type="inferred from homology"/>
<dbReference type="EMBL" id="LGTZ01000691">
    <property type="protein sequence ID" value="OJD23856.1"/>
    <property type="molecule type" value="Genomic_DNA"/>
</dbReference>
<evidence type="ECO:0000256" key="10">
    <source>
        <dbReference type="SAM" id="MobiDB-lite"/>
    </source>
</evidence>
<evidence type="ECO:0000256" key="6">
    <source>
        <dbReference type="ARBA" id="ARBA00022679"/>
    </source>
</evidence>
<keyword evidence="8" id="KW-0539">Nucleus</keyword>
<dbReference type="PANTHER" id="PTHR14614">
    <property type="entry name" value="HEPATOCELLULAR CARCINOMA-ASSOCIATED ANTIGEN"/>
    <property type="match status" value="1"/>
</dbReference>
<feature type="region of interest" description="Disordered" evidence="10">
    <location>
        <begin position="239"/>
        <end position="284"/>
    </location>
</feature>
<protein>
    <recommendedName>
        <fullName evidence="3">protein-histidine N-methyltransferase</fullName>
        <ecNumber evidence="3">2.1.1.85</ecNumber>
    </recommendedName>
</protein>
<reference evidence="11 12" key="1">
    <citation type="submission" date="2015-08" db="EMBL/GenBank/DDBJ databases">
        <title>Emmonsia species relationships and genome sequence.</title>
        <authorList>
            <person name="Cuomo C.A."/>
            <person name="Schwartz I.S."/>
            <person name="Kenyon C."/>
            <person name="De Hoog G.S."/>
            <person name="Govender N.P."/>
            <person name="Botha A."/>
            <person name="Moreno L."/>
            <person name="De Vries M."/>
            <person name="Munoz J.F."/>
            <person name="Stielow J.B."/>
        </authorList>
    </citation>
    <scope>NUCLEOTIDE SEQUENCE [LARGE SCALE GENOMIC DNA]</scope>
    <source>
        <strain evidence="11 12">EI222</strain>
    </source>
</reference>
<dbReference type="InterPro" id="IPR029063">
    <property type="entry name" value="SAM-dependent_MTases_sf"/>
</dbReference>
<comment type="subcellular location">
    <subcellularLocation>
        <location evidence="2">Cytoplasm</location>
    </subcellularLocation>
    <subcellularLocation>
        <location evidence="1">Nucleus</location>
    </subcellularLocation>
</comment>
<dbReference type="EC" id="2.1.1.85" evidence="3"/>
<evidence type="ECO:0000256" key="5">
    <source>
        <dbReference type="ARBA" id="ARBA00022603"/>
    </source>
</evidence>
<evidence type="ECO:0000256" key="2">
    <source>
        <dbReference type="ARBA" id="ARBA00004496"/>
    </source>
</evidence>
<evidence type="ECO:0000256" key="4">
    <source>
        <dbReference type="ARBA" id="ARBA00022490"/>
    </source>
</evidence>
<evidence type="ECO:0000256" key="8">
    <source>
        <dbReference type="ARBA" id="ARBA00023242"/>
    </source>
</evidence>
<comment type="similarity">
    <text evidence="9">Belongs to the methyltransferase superfamily. METTL18 family.</text>
</comment>
<dbReference type="VEuPathDB" id="FungiDB:ACJ73_04788"/>
<dbReference type="GO" id="GO:0018064">
    <property type="term" value="F:protein-L-histidine N-tele-methyltransferase activity"/>
    <property type="evidence" value="ECO:0007669"/>
    <property type="project" value="UniProtKB-EC"/>
</dbReference>
<keyword evidence="5" id="KW-0489">Methyltransferase</keyword>
<sequence>MPIFTFGFGGDDIDDQDAENDQGPDDTAINAGIRRLDIAGMENRGETGEEEERVLVEASYCDLDEMISTLPSQISYNMLSINPQSTSPGGPSLTIPRREVFDIRAQLMAEDDADTNENAELISGLEKGDLKPTVYEGGLKTWECAIDLAKLVAAEEIPSLLSDTAEGGSEDADIIELGAGTALPSLAILHYLLSQPVPQSPPRRIIRFVFADYNAAVLRLVTVPNILLTWQTCRHHLNHSQQQEQQQQQQPEGNVPPDIDHETNAENSLNSNRWDGGRADDDEQPELDIETSLLSAFREDLYARGIRLSFISGAWSPEFVELALPDRLLSSPSPSLSSSPTQPRGTNLLVLASETIYSPASLHAFSETLLALLRRGGGLGATCTGTSTSTSALPLEPGAGSAIVTNKTSQPKYNSKALIAAKEVYFGVGGGVDEFLGVMRDVGRREGTAGEDGDGFSVKERAEIRNEGVGRLVLEVTV</sequence>
<comment type="caution">
    <text evidence="11">The sequence shown here is derived from an EMBL/GenBank/DDBJ whole genome shotgun (WGS) entry which is preliminary data.</text>
</comment>
<dbReference type="AlphaFoldDB" id="A0A1J9Q5U9"/>
<dbReference type="InterPro" id="IPR019410">
    <property type="entry name" value="Methyltransf_16"/>
</dbReference>
<dbReference type="OrthoDB" id="1723750at2759"/>
<dbReference type="GO" id="GO:0005737">
    <property type="term" value="C:cytoplasm"/>
    <property type="evidence" value="ECO:0007669"/>
    <property type="project" value="UniProtKB-SubCell"/>
</dbReference>
<gene>
    <name evidence="11" type="ORF">ACJ73_04788</name>
</gene>
<dbReference type="PANTHER" id="PTHR14614:SF39">
    <property type="entry name" value="HISTIDINE PROTEIN METHYLTRANSFERASE 1 HOMOLOG"/>
    <property type="match status" value="1"/>
</dbReference>
<keyword evidence="6" id="KW-0808">Transferase</keyword>
<dbReference type="Gene3D" id="3.40.50.150">
    <property type="entry name" value="Vaccinia Virus protein VP39"/>
    <property type="match status" value="1"/>
</dbReference>
<evidence type="ECO:0000313" key="12">
    <source>
        <dbReference type="Proteomes" id="UP000242791"/>
    </source>
</evidence>
<dbReference type="GO" id="GO:0032259">
    <property type="term" value="P:methylation"/>
    <property type="evidence" value="ECO:0007669"/>
    <property type="project" value="UniProtKB-KW"/>
</dbReference>
<dbReference type="STRING" id="1658174.A0A1J9Q5U9"/>
<dbReference type="GO" id="GO:0005634">
    <property type="term" value="C:nucleus"/>
    <property type="evidence" value="ECO:0007669"/>
    <property type="project" value="UniProtKB-SubCell"/>
</dbReference>
<keyword evidence="12" id="KW-1185">Reference proteome</keyword>